<comment type="caution">
    <text evidence="1">The sequence shown here is derived from an EMBL/GenBank/DDBJ whole genome shotgun (WGS) entry which is preliminary data.</text>
</comment>
<protein>
    <recommendedName>
        <fullName evidence="3">DDE Tnp4 domain-containing protein</fullName>
    </recommendedName>
</protein>
<evidence type="ECO:0008006" key="3">
    <source>
        <dbReference type="Google" id="ProtNLM"/>
    </source>
</evidence>
<dbReference type="Proteomes" id="UP000735302">
    <property type="component" value="Unassembled WGS sequence"/>
</dbReference>
<accession>A0AAV4CF22</accession>
<proteinExistence type="predicted"/>
<sequence>MTVHAQNASVKVVTNMSSYLCTDQYLVVGEDSVTCAWELSGNNSDYTYNEFFEPYIRMETFTLLHDGSLQLLNDALICTPFDLPKNGFCNKVNRYNPACSCEAVGPQVYRVKYVLTLNDVRESRGKFTLIWPSLGLKGYIKKVCYIPEVKAQRMLFFAFFPQHLALCTPFAEPINGFCVTKHSFPNGCSCENVGVDRYRLRANVTATSTRMSNAKIFLTWPGKYGPKQYNYSLPEIKMKPTYPKIRKFRSRSFFNCSQDYQVLGEDYTLLELIVFQDNSVYSYEKDLWPRFEYKNRTNGKLSKPITFCTPFSARPNSSCVTKEFFPNGCSCKQVDMERYLLAANFTATALETSRGVLSLTWPGPNGPTRYEYNLPEVRIRPSIVFGDERKHWVHPVNAKREECDEFYHFAADLRQYPEVIRSYSRMPPQTFSVMLDHICNGYNRQDTNYWKAISLEELLALTLRRCCLSAQILTTDTELCGRLIPEMKVSNYRHSRARRCVECASEVLSARWRVIKLTIATDATIAETIVLAAVALHNAIITLEINSKN</sequence>
<dbReference type="AlphaFoldDB" id="A0AAV4CF22"/>
<gene>
    <name evidence="1" type="ORF">PoB_005647600</name>
</gene>
<keyword evidence="2" id="KW-1185">Reference proteome</keyword>
<evidence type="ECO:0000313" key="1">
    <source>
        <dbReference type="EMBL" id="GFO29971.1"/>
    </source>
</evidence>
<name>A0AAV4CF22_9GAST</name>
<evidence type="ECO:0000313" key="2">
    <source>
        <dbReference type="Proteomes" id="UP000735302"/>
    </source>
</evidence>
<reference evidence="1 2" key="1">
    <citation type="journal article" date="2021" name="Elife">
        <title>Chloroplast acquisition without the gene transfer in kleptoplastic sea slugs, Plakobranchus ocellatus.</title>
        <authorList>
            <person name="Maeda T."/>
            <person name="Takahashi S."/>
            <person name="Yoshida T."/>
            <person name="Shimamura S."/>
            <person name="Takaki Y."/>
            <person name="Nagai Y."/>
            <person name="Toyoda A."/>
            <person name="Suzuki Y."/>
            <person name="Arimoto A."/>
            <person name="Ishii H."/>
            <person name="Satoh N."/>
            <person name="Nishiyama T."/>
            <person name="Hasebe M."/>
            <person name="Maruyama T."/>
            <person name="Minagawa J."/>
            <person name="Obokata J."/>
            <person name="Shigenobu S."/>
        </authorList>
    </citation>
    <scope>NUCLEOTIDE SEQUENCE [LARGE SCALE GENOMIC DNA]</scope>
</reference>
<dbReference type="EMBL" id="BLXT01006199">
    <property type="protein sequence ID" value="GFO29971.1"/>
    <property type="molecule type" value="Genomic_DNA"/>
</dbReference>
<organism evidence="1 2">
    <name type="scientific">Plakobranchus ocellatus</name>
    <dbReference type="NCBI Taxonomy" id="259542"/>
    <lineage>
        <taxon>Eukaryota</taxon>
        <taxon>Metazoa</taxon>
        <taxon>Spiralia</taxon>
        <taxon>Lophotrochozoa</taxon>
        <taxon>Mollusca</taxon>
        <taxon>Gastropoda</taxon>
        <taxon>Heterobranchia</taxon>
        <taxon>Euthyneura</taxon>
        <taxon>Panpulmonata</taxon>
        <taxon>Sacoglossa</taxon>
        <taxon>Placobranchoidea</taxon>
        <taxon>Plakobranchidae</taxon>
        <taxon>Plakobranchus</taxon>
    </lineage>
</organism>